<dbReference type="OrthoDB" id="10008626at2"/>
<evidence type="ECO:0000313" key="2">
    <source>
        <dbReference type="Proteomes" id="UP000188246"/>
    </source>
</evidence>
<sequence length="195" mass="22157">MRKKINFILQHFDRLDWSLYAVTFGTFCLSIVSFINFNASLKSFIVPIGMLAIFTGFLSFVFFYRVCTFLSITDAKYLYLIHAFISISLGLSMIFNLFTNIPVATFLITLWLIINTLIHLAITLLVEKNTLKNGIIERVLSGACLILAIAININGLTKYIHVPILIGFYLLLSSLILLITYILPNYKKIKDNTLS</sequence>
<gene>
    <name evidence="1" type="ORF">BW732_02560</name>
</gene>
<dbReference type="Proteomes" id="UP000188246">
    <property type="component" value="Chromosome"/>
</dbReference>
<accession>A0A1Q2D498</accession>
<dbReference type="RefSeq" id="WP_077275319.1">
    <property type="nucleotide sequence ID" value="NZ_CP019609.1"/>
</dbReference>
<reference evidence="1 2" key="1">
    <citation type="journal article" date="2010" name="Int. J. Syst. Evol. Microbiol.">
        <title>Vagococcus penaei sp. nov., isolated from spoilage microbiota of cooked shrimp (Penaeus vannamei).</title>
        <authorList>
            <person name="Jaffres E."/>
            <person name="Prevost H."/>
            <person name="Rossero A."/>
            <person name="Joffraud J.J."/>
            <person name="Dousset X."/>
        </authorList>
    </citation>
    <scope>NUCLEOTIDE SEQUENCE [LARGE SCALE GENOMIC DNA]</scope>
    <source>
        <strain evidence="1 2">CD276</strain>
    </source>
</reference>
<proteinExistence type="predicted"/>
<keyword evidence="2" id="KW-1185">Reference proteome</keyword>
<organism evidence="1 2">
    <name type="scientific">Vagococcus penaei</name>
    <dbReference type="NCBI Taxonomy" id="633807"/>
    <lineage>
        <taxon>Bacteria</taxon>
        <taxon>Bacillati</taxon>
        <taxon>Bacillota</taxon>
        <taxon>Bacilli</taxon>
        <taxon>Lactobacillales</taxon>
        <taxon>Enterococcaceae</taxon>
        <taxon>Vagococcus</taxon>
    </lineage>
</organism>
<name>A0A1Q2D498_9ENTE</name>
<protein>
    <submittedName>
        <fullName evidence="1">Uncharacterized protein</fullName>
    </submittedName>
</protein>
<dbReference type="KEGG" id="vpi:BW732_02560"/>
<dbReference type="EMBL" id="CP019609">
    <property type="protein sequence ID" value="AQP53224.1"/>
    <property type="molecule type" value="Genomic_DNA"/>
</dbReference>
<evidence type="ECO:0000313" key="1">
    <source>
        <dbReference type="EMBL" id="AQP53224.1"/>
    </source>
</evidence>
<dbReference type="AlphaFoldDB" id="A0A1Q2D498"/>